<gene>
    <name evidence="1" type="ORF">GCM10010841_29470</name>
</gene>
<evidence type="ECO:0000313" key="1">
    <source>
        <dbReference type="EMBL" id="GGM19533.1"/>
    </source>
</evidence>
<comment type="caution">
    <text evidence="1">The sequence shown here is derived from an EMBL/GenBank/DDBJ whole genome shotgun (WGS) entry which is preliminary data.</text>
</comment>
<name>A0ABQ2GY56_9DEIO</name>
<reference evidence="2" key="1">
    <citation type="journal article" date="2019" name="Int. J. Syst. Evol. Microbiol.">
        <title>The Global Catalogue of Microorganisms (GCM) 10K type strain sequencing project: providing services to taxonomists for standard genome sequencing and annotation.</title>
        <authorList>
            <consortium name="The Broad Institute Genomics Platform"/>
            <consortium name="The Broad Institute Genome Sequencing Center for Infectious Disease"/>
            <person name="Wu L."/>
            <person name="Ma J."/>
        </authorList>
    </citation>
    <scope>NUCLEOTIDE SEQUENCE [LARGE SCALE GENOMIC DNA]</scope>
    <source>
        <strain evidence="2">JCM 15443</strain>
    </source>
</reference>
<evidence type="ECO:0000313" key="2">
    <source>
        <dbReference type="Proteomes" id="UP000661918"/>
    </source>
</evidence>
<sequence length="99" mass="10638">MAARSETILAYSAMSVIKIVLQKIPSIQSFYPKAAAETVIQGGAFRRPNRGLGLSVQGWPAQGEGGGPDRGRLMRRSVTIPSRSLPIMAEECLPNSLNL</sequence>
<keyword evidence="2" id="KW-1185">Reference proteome</keyword>
<accession>A0ABQ2GY56</accession>
<dbReference type="EMBL" id="BMOM01000037">
    <property type="protein sequence ID" value="GGM19533.1"/>
    <property type="molecule type" value="Genomic_DNA"/>
</dbReference>
<organism evidence="1 2">
    <name type="scientific">Deinococcus aerophilus</name>
    <dbReference type="NCBI Taxonomy" id="522488"/>
    <lineage>
        <taxon>Bacteria</taxon>
        <taxon>Thermotogati</taxon>
        <taxon>Deinococcota</taxon>
        <taxon>Deinococci</taxon>
        <taxon>Deinococcales</taxon>
        <taxon>Deinococcaceae</taxon>
        <taxon>Deinococcus</taxon>
    </lineage>
</organism>
<dbReference type="Proteomes" id="UP000661918">
    <property type="component" value="Unassembled WGS sequence"/>
</dbReference>
<proteinExistence type="predicted"/>
<protein>
    <submittedName>
        <fullName evidence="1">Uncharacterized protein</fullName>
    </submittedName>
</protein>